<dbReference type="Gene3D" id="1.10.287.110">
    <property type="entry name" value="DnaJ domain"/>
    <property type="match status" value="1"/>
</dbReference>
<protein>
    <recommendedName>
        <fullName evidence="4">J domain-containing protein</fullName>
    </recommendedName>
</protein>
<keyword evidence="3" id="KW-0812">Transmembrane</keyword>
<dbReference type="OrthoDB" id="10250354at2759"/>
<dbReference type="GO" id="GO:0005783">
    <property type="term" value="C:endoplasmic reticulum"/>
    <property type="evidence" value="ECO:0007669"/>
    <property type="project" value="TreeGrafter"/>
</dbReference>
<dbReference type="GO" id="GO:0051087">
    <property type="term" value="F:protein-folding chaperone binding"/>
    <property type="evidence" value="ECO:0007669"/>
    <property type="project" value="TreeGrafter"/>
</dbReference>
<accession>A0A507FQU7</accession>
<feature type="region of interest" description="Disordered" evidence="2">
    <location>
        <begin position="207"/>
        <end position="259"/>
    </location>
</feature>
<feature type="region of interest" description="Disordered" evidence="2">
    <location>
        <begin position="287"/>
        <end position="341"/>
    </location>
</feature>
<dbReference type="STRING" id="246404.A0A507FQU7"/>
<evidence type="ECO:0000256" key="2">
    <source>
        <dbReference type="SAM" id="MobiDB-lite"/>
    </source>
</evidence>
<dbReference type="AlphaFoldDB" id="A0A507FQU7"/>
<keyword evidence="3" id="KW-1133">Transmembrane helix</keyword>
<sequence>MFVRSSLLRLRRLHSKAGDSGATGSGASPLPWKHRQSPYALLGVKKGCPPKEVKTRYFELSFKHHPDKNLAKPAVEQEAKRKEFMAIQDAYEVLKDDMLRREYDTFGGSFGGGGLSPTNHANTSGGFRVQEEGTQPEGEFKIFRPWLYGVFFFLGGFVFLTRSMVGRREEMRDQAWNDWYEARRKEGQMTADQDLLIRRRLIALQRQRRKEREGREDTERRRAVLASSSGSGNANEVVLIDSDPETDTDSRAQRGSGLREEVDLTVANVGSRSAAPLRVAHLAPASSTASSSVSTSAHHSPVSVDSDSDGESVHDDGDVVFVGSSRPIVQPPPPQAPSHQYHRSHFSVNSVFNDMFAILSPHARHPDIRYDPYPMRQPSPPPQKPPPRPRVIVLQPSG</sequence>
<dbReference type="Pfam" id="PF00226">
    <property type="entry name" value="DnaJ"/>
    <property type="match status" value="1"/>
</dbReference>
<feature type="compositionally biased region" description="Basic and acidic residues" evidence="2">
    <location>
        <begin position="210"/>
        <end position="222"/>
    </location>
</feature>
<feature type="transmembrane region" description="Helical" evidence="3">
    <location>
        <begin position="146"/>
        <end position="165"/>
    </location>
</feature>
<keyword evidence="3" id="KW-0472">Membrane</keyword>
<evidence type="ECO:0000313" key="6">
    <source>
        <dbReference type="Proteomes" id="UP000320333"/>
    </source>
</evidence>
<keyword evidence="1" id="KW-0143">Chaperone</keyword>
<dbReference type="EMBL" id="QEAP01000001">
    <property type="protein sequence ID" value="TPX78643.1"/>
    <property type="molecule type" value="Genomic_DNA"/>
</dbReference>
<feature type="domain" description="J" evidence="4">
    <location>
        <begin position="37"/>
        <end position="107"/>
    </location>
</feature>
<feature type="region of interest" description="Disordered" evidence="2">
    <location>
        <begin position="366"/>
        <end position="398"/>
    </location>
</feature>
<feature type="compositionally biased region" description="Pro residues" evidence="2">
    <location>
        <begin position="375"/>
        <end position="389"/>
    </location>
</feature>
<feature type="compositionally biased region" description="Basic and acidic residues" evidence="2">
    <location>
        <begin position="248"/>
        <end position="259"/>
    </location>
</feature>
<dbReference type="GO" id="GO:0051787">
    <property type="term" value="F:misfolded protein binding"/>
    <property type="evidence" value="ECO:0007669"/>
    <property type="project" value="TreeGrafter"/>
</dbReference>
<evidence type="ECO:0000313" key="5">
    <source>
        <dbReference type="EMBL" id="TPX78643.1"/>
    </source>
</evidence>
<feature type="compositionally biased region" description="Low complexity" evidence="2">
    <location>
        <begin position="287"/>
        <end position="305"/>
    </location>
</feature>
<dbReference type="InterPro" id="IPR001623">
    <property type="entry name" value="DnaJ_domain"/>
</dbReference>
<dbReference type="SMART" id="SM00271">
    <property type="entry name" value="DnaJ"/>
    <property type="match status" value="1"/>
</dbReference>
<evidence type="ECO:0000256" key="1">
    <source>
        <dbReference type="ARBA" id="ARBA00023186"/>
    </source>
</evidence>
<dbReference type="PRINTS" id="PR00625">
    <property type="entry name" value="JDOMAIN"/>
</dbReference>
<dbReference type="Proteomes" id="UP000320333">
    <property type="component" value="Unassembled WGS sequence"/>
</dbReference>
<keyword evidence="6" id="KW-1185">Reference proteome</keyword>
<dbReference type="GO" id="GO:0036503">
    <property type="term" value="P:ERAD pathway"/>
    <property type="evidence" value="ECO:0007669"/>
    <property type="project" value="TreeGrafter"/>
</dbReference>
<dbReference type="PANTHER" id="PTHR44360">
    <property type="entry name" value="DNAJ HOMOLOG SUBFAMILY B MEMBER 9"/>
    <property type="match status" value="1"/>
</dbReference>
<reference evidence="5 6" key="1">
    <citation type="journal article" date="2019" name="Sci. Rep.">
        <title>Comparative genomics of chytrid fungi reveal insights into the obligate biotrophic and pathogenic lifestyle of Synchytrium endobioticum.</title>
        <authorList>
            <person name="van de Vossenberg B.T.L.H."/>
            <person name="Warris S."/>
            <person name="Nguyen H.D.T."/>
            <person name="van Gent-Pelzer M.P.E."/>
            <person name="Joly D.L."/>
            <person name="van de Geest H.C."/>
            <person name="Bonants P.J.M."/>
            <person name="Smith D.S."/>
            <person name="Levesque C.A."/>
            <person name="van der Lee T.A.J."/>
        </authorList>
    </citation>
    <scope>NUCLEOTIDE SEQUENCE [LARGE SCALE GENOMIC DNA]</scope>
    <source>
        <strain evidence="5 6">CBS 675.73</strain>
    </source>
</reference>
<organism evidence="5 6">
    <name type="scientific">Chytriomyces confervae</name>
    <dbReference type="NCBI Taxonomy" id="246404"/>
    <lineage>
        <taxon>Eukaryota</taxon>
        <taxon>Fungi</taxon>
        <taxon>Fungi incertae sedis</taxon>
        <taxon>Chytridiomycota</taxon>
        <taxon>Chytridiomycota incertae sedis</taxon>
        <taxon>Chytridiomycetes</taxon>
        <taxon>Chytridiales</taxon>
        <taxon>Chytriomycetaceae</taxon>
        <taxon>Chytriomyces</taxon>
    </lineage>
</organism>
<dbReference type="CDD" id="cd06257">
    <property type="entry name" value="DnaJ"/>
    <property type="match status" value="1"/>
</dbReference>
<evidence type="ECO:0000256" key="3">
    <source>
        <dbReference type="SAM" id="Phobius"/>
    </source>
</evidence>
<gene>
    <name evidence="5" type="ORF">CcCBS67573_g00051</name>
</gene>
<dbReference type="InterPro" id="IPR018253">
    <property type="entry name" value="DnaJ_domain_CS"/>
</dbReference>
<dbReference type="PROSITE" id="PS00636">
    <property type="entry name" value="DNAJ_1"/>
    <property type="match status" value="1"/>
</dbReference>
<proteinExistence type="predicted"/>
<comment type="caution">
    <text evidence="5">The sequence shown here is derived from an EMBL/GenBank/DDBJ whole genome shotgun (WGS) entry which is preliminary data.</text>
</comment>
<dbReference type="PANTHER" id="PTHR44360:SF1">
    <property type="entry name" value="DNAJ HOMOLOG SUBFAMILY B MEMBER 9"/>
    <property type="match status" value="1"/>
</dbReference>
<dbReference type="PROSITE" id="PS50076">
    <property type="entry name" value="DNAJ_2"/>
    <property type="match status" value="1"/>
</dbReference>
<dbReference type="InterPro" id="IPR051948">
    <property type="entry name" value="Hsp70_co-chaperone_J-domain"/>
</dbReference>
<evidence type="ECO:0000259" key="4">
    <source>
        <dbReference type="PROSITE" id="PS50076"/>
    </source>
</evidence>
<name>A0A507FQU7_9FUNG</name>
<dbReference type="InterPro" id="IPR036869">
    <property type="entry name" value="J_dom_sf"/>
</dbReference>
<dbReference type="SUPFAM" id="SSF46565">
    <property type="entry name" value="Chaperone J-domain"/>
    <property type="match status" value="1"/>
</dbReference>